<evidence type="ECO:0000313" key="3">
    <source>
        <dbReference type="Proteomes" id="UP000029914"/>
    </source>
</evidence>
<dbReference type="RefSeq" id="WP_026159522.1">
    <property type="nucleotide sequence ID" value="NZ_AQUX01000034.1"/>
</dbReference>
<dbReference type="HOGENOM" id="CLU_080422_3_0_11"/>
<dbReference type="EMBL" id="CP006764">
    <property type="protein sequence ID" value="AIT60004.1"/>
    <property type="molecule type" value="Genomic_DNA"/>
</dbReference>
<keyword evidence="3" id="KW-1185">Reference proteome</keyword>
<keyword evidence="1" id="KW-0472">Membrane</keyword>
<dbReference type="Proteomes" id="UP000029914">
    <property type="component" value="Chromosome"/>
</dbReference>
<dbReference type="InterPro" id="IPR009339">
    <property type="entry name" value="DUF998"/>
</dbReference>
<keyword evidence="1" id="KW-0812">Transmembrane</keyword>
<protein>
    <recommendedName>
        <fullName evidence="4">DUF998 domain-containing protein</fullName>
    </recommendedName>
</protein>
<feature type="transmembrane region" description="Helical" evidence="1">
    <location>
        <begin position="97"/>
        <end position="117"/>
    </location>
</feature>
<dbReference type="AlphaFoldDB" id="A0A097ID02"/>
<reference evidence="2 3" key="1">
    <citation type="submission" date="2013-09" db="EMBL/GenBank/DDBJ databases">
        <title>Complete genome sequence of Corynebacterium doosanense CAU 212(T) (=DSM 45436(T)), isolated from activated sludge.</title>
        <authorList>
            <person name="Schaffert L."/>
            <person name="Albersmeier A."/>
            <person name="Kalinowski J."/>
            <person name="Ruckert C."/>
        </authorList>
    </citation>
    <scope>NUCLEOTIDE SEQUENCE [LARGE SCALE GENOMIC DNA]</scope>
    <source>
        <strain evidence="2 3">CAU 212</strain>
    </source>
</reference>
<sequence length="229" mass="24359">MNRYRAGAVAWMASAVLFPVQLLVALRWPQGYSMTDNAISDLGVTICGQFSEQGKQMRDVCSPWHPLFNAGMVASGVLIMIGAVLLHGWWDSRAGRAGTILMALTGLLVAIVGLAPWDTHPDVHDGAALGQAVAQWLAMGLLAMVAGPGHFRRLTIVALVVSLVGFAAFVAALEGTEVPWLGFGGTERLSFDILSIWTVLVGATLLMGRGLRDQAPTPAERPSVRTRGT</sequence>
<dbReference type="OrthoDB" id="2294590at2"/>
<proteinExistence type="predicted"/>
<dbReference type="eggNOG" id="COG3371">
    <property type="taxonomic scope" value="Bacteria"/>
</dbReference>
<keyword evidence="1" id="KW-1133">Transmembrane helix</keyword>
<organism evidence="2 3">
    <name type="scientific">Corynebacterium doosanense CAU 212 = DSM 45436</name>
    <dbReference type="NCBI Taxonomy" id="558173"/>
    <lineage>
        <taxon>Bacteria</taxon>
        <taxon>Bacillati</taxon>
        <taxon>Actinomycetota</taxon>
        <taxon>Actinomycetes</taxon>
        <taxon>Mycobacteriales</taxon>
        <taxon>Corynebacteriaceae</taxon>
        <taxon>Corynebacterium</taxon>
    </lineage>
</organism>
<feature type="transmembrane region" description="Helical" evidence="1">
    <location>
        <begin position="129"/>
        <end position="147"/>
    </location>
</feature>
<evidence type="ECO:0008006" key="4">
    <source>
        <dbReference type="Google" id="ProtNLM"/>
    </source>
</evidence>
<name>A0A097ID02_9CORY</name>
<feature type="transmembrane region" description="Helical" evidence="1">
    <location>
        <begin position="193"/>
        <end position="211"/>
    </location>
</feature>
<feature type="transmembrane region" description="Helical" evidence="1">
    <location>
        <begin position="154"/>
        <end position="173"/>
    </location>
</feature>
<feature type="transmembrane region" description="Helical" evidence="1">
    <location>
        <begin position="67"/>
        <end position="90"/>
    </location>
</feature>
<dbReference type="Pfam" id="PF06197">
    <property type="entry name" value="DUF998"/>
    <property type="match status" value="1"/>
</dbReference>
<evidence type="ECO:0000313" key="2">
    <source>
        <dbReference type="EMBL" id="AIT60004.1"/>
    </source>
</evidence>
<evidence type="ECO:0000256" key="1">
    <source>
        <dbReference type="SAM" id="Phobius"/>
    </source>
</evidence>
<accession>A0A097ID02</accession>
<gene>
    <name evidence="2" type="ORF">CDOO_00750</name>
</gene>
<dbReference type="KEGG" id="cdo:CDOO_00750"/>